<dbReference type="Gene3D" id="1.10.30.50">
    <property type="match status" value="1"/>
</dbReference>
<protein>
    <recommendedName>
        <fullName evidence="3">HNH endonuclease</fullName>
    </recommendedName>
</protein>
<accession>A0A0A6Q1J6</accession>
<organism evidence="1 2">
    <name type="scientific">Clostridium butyricum</name>
    <dbReference type="NCBI Taxonomy" id="1492"/>
    <lineage>
        <taxon>Bacteria</taxon>
        <taxon>Bacillati</taxon>
        <taxon>Bacillota</taxon>
        <taxon>Clostridia</taxon>
        <taxon>Eubacteriales</taxon>
        <taxon>Clostridiaceae</taxon>
        <taxon>Clostridium</taxon>
    </lineage>
</organism>
<sequence>MKRIEISNSILYIHKLFCTQFKDKIPDKIYVEQITIDEIKKIEEDKLNKNPEYDYDVNIIKMTHKSCEEAHKEIIKFYKSEENYKDFIIGDPDKLYNLIKDMEKLRLYNIFQMMVKFKIKVKINNDPKSKSFIYSNLLIDKLGYSKFTEIRITVDDDTNIYSTDLKELIPTDIENDKEEEWFEYLKLLYIKLNMSKKDIKNNSVKKLINCWGAYPFAFSLDVTVCPYCNKQYIEPIYTNKGKMRGDMDHFYSKELYPLFSISIYNLVPVCGFCNSSFKGTKNFELADIHPYRESIDESFNFKFKLHGDSIKVYTKKNLEPGVKTNGFDRYNDYFKYEKQYQYHENLVKEFIMKTRMYNDDVVENLREKFNIYNLSSKQIKEQIYGYRMDDKDLNKKTLAKFAKDILLQLNSEEKNHDNIQLTIEERSKLLEKLNK</sequence>
<reference evidence="1 2" key="1">
    <citation type="submission" date="2016-01" db="EMBL/GenBank/DDBJ databases">
        <title>Characterization of the Clostridium difficile lineages that are prevalent in Hong Kong and China.</title>
        <authorList>
            <person name="Kwok J.S.-L."/>
            <person name="Lam W.-Y."/>
            <person name="Ip M."/>
            <person name="Chan T.-F."/>
            <person name="Hawkey P.M."/>
            <person name="Tsui S.K.-W."/>
        </authorList>
    </citation>
    <scope>NUCLEOTIDE SEQUENCE [LARGE SCALE GENOMIC DNA]</scope>
    <source>
        <strain evidence="1 2">300064</strain>
    </source>
</reference>
<evidence type="ECO:0008006" key="3">
    <source>
        <dbReference type="Google" id="ProtNLM"/>
    </source>
</evidence>
<dbReference type="AlphaFoldDB" id="A0A0A6Q1J6"/>
<evidence type="ECO:0000313" key="1">
    <source>
        <dbReference type="EMBL" id="PPV15757.1"/>
    </source>
</evidence>
<evidence type="ECO:0000313" key="2">
    <source>
        <dbReference type="Proteomes" id="UP000238081"/>
    </source>
</evidence>
<proteinExistence type="predicted"/>
<comment type="caution">
    <text evidence="1">The sequence shown here is derived from an EMBL/GenBank/DDBJ whole genome shotgun (WGS) entry which is preliminary data.</text>
</comment>
<dbReference type="Proteomes" id="UP000238081">
    <property type="component" value="Unassembled WGS sequence"/>
</dbReference>
<name>A0A0A6Q1J6_CLOBU</name>
<dbReference type="RefSeq" id="WP_043661514.1">
    <property type="nucleotide sequence ID" value="NZ_JSEG01000001.1"/>
</dbReference>
<gene>
    <name evidence="1" type="ORF">AWN73_01295</name>
</gene>
<dbReference type="EMBL" id="LRDH01000096">
    <property type="protein sequence ID" value="PPV15757.1"/>
    <property type="molecule type" value="Genomic_DNA"/>
</dbReference>